<dbReference type="InterPro" id="IPR007627">
    <property type="entry name" value="RNA_pol_sigma70_r2"/>
</dbReference>
<evidence type="ECO:0000313" key="9">
    <source>
        <dbReference type="EMBL" id="MBM9508597.1"/>
    </source>
</evidence>
<comment type="subunit">
    <text evidence="2">Interacts transiently with the RNA polymerase catalytic core formed by RpoA, RpoB, RpoC and RpoZ (2 alpha, 1 beta, 1 beta' and 1 omega subunit) to form the RNA polymerase holoenzyme that can initiate transcription.</text>
</comment>
<reference evidence="9 10" key="1">
    <citation type="submission" date="2021-01" db="EMBL/GenBank/DDBJ databases">
        <title>Streptomyces acididurans sp. nov., isolated from a peat swamp forest soil.</title>
        <authorList>
            <person name="Chantavorakit T."/>
            <person name="Duangmal K."/>
        </authorList>
    </citation>
    <scope>NUCLEOTIDE SEQUENCE [LARGE SCALE GENOMIC DNA]</scope>
    <source>
        <strain evidence="9 10">KK5PA1</strain>
    </source>
</reference>
<evidence type="ECO:0000313" key="10">
    <source>
        <dbReference type="Proteomes" id="UP000749040"/>
    </source>
</evidence>
<dbReference type="InterPro" id="IPR052704">
    <property type="entry name" value="ECF_Sigma-70_Domain"/>
</dbReference>
<dbReference type="SUPFAM" id="SSF54427">
    <property type="entry name" value="NTF2-like"/>
    <property type="match status" value="1"/>
</dbReference>
<dbReference type="Gene3D" id="3.10.450.50">
    <property type="match status" value="1"/>
</dbReference>
<sequence>MAAEEERADREEFVQAAAPFRTELVAHCYRMLGSVHDAEDLVQETYLRAWRGYQSFEGRSSLRFWLYRIATAACLTALEHKSRRFVPAGLGMPSDDPDAPLNRAGLEVSWVQPLPDSPSGSIAHDPAAIVAERGSVRLAMIVALQQLPPKQRAVLILRDVLAWRASEVAELLDTSVAAVNSALQRARAQLAQTAPEEDDITDSPLDANHRVLLDQYVKAFENADIDGLLRLLHDEVRLEMPPERNWFFGPANVGRFVRNRIFTAPGVLRLTHTTANGGQPTLATYWREPDGSYHADALQVLTLRDHKVLAIHAFRDTSLFRTFGLPMRLPATMPPAPTVPSCSA</sequence>
<evidence type="ECO:0000256" key="1">
    <source>
        <dbReference type="ARBA" id="ARBA00010641"/>
    </source>
</evidence>
<feature type="domain" description="RNA polymerase sigma-70 region 2" evidence="6">
    <location>
        <begin position="22"/>
        <end position="83"/>
    </location>
</feature>
<dbReference type="NCBIfam" id="TIGR02937">
    <property type="entry name" value="sigma70-ECF"/>
    <property type="match status" value="1"/>
</dbReference>
<dbReference type="Pfam" id="PF04542">
    <property type="entry name" value="Sigma70_r2"/>
    <property type="match status" value="1"/>
</dbReference>
<evidence type="ECO:0000256" key="4">
    <source>
        <dbReference type="ARBA" id="ARBA00023082"/>
    </source>
</evidence>
<comment type="caution">
    <text evidence="9">The sequence shown here is derived from an EMBL/GenBank/DDBJ whole genome shotgun (WGS) entry which is preliminary data.</text>
</comment>
<dbReference type="InterPro" id="IPR036388">
    <property type="entry name" value="WH-like_DNA-bd_sf"/>
</dbReference>
<evidence type="ECO:0000256" key="5">
    <source>
        <dbReference type="ARBA" id="ARBA00023163"/>
    </source>
</evidence>
<comment type="similarity">
    <text evidence="1">Belongs to the sigma-70 factor family. ECF subfamily.</text>
</comment>
<feature type="domain" description="SnoaL-like" evidence="8">
    <location>
        <begin position="214"/>
        <end position="308"/>
    </location>
</feature>
<dbReference type="InterPro" id="IPR013324">
    <property type="entry name" value="RNA_pol_sigma_r3/r4-like"/>
</dbReference>
<keyword evidence="4" id="KW-0731">Sigma factor</keyword>
<proteinExistence type="inferred from homology"/>
<evidence type="ECO:0000259" key="8">
    <source>
        <dbReference type="Pfam" id="PF12680"/>
    </source>
</evidence>
<feature type="domain" description="RNA polymerase sigma factor 70 region 4 type 2" evidence="7">
    <location>
        <begin position="139"/>
        <end position="190"/>
    </location>
</feature>
<dbReference type="InterPro" id="IPR014305">
    <property type="entry name" value="RNA_pol_sigma-G_actinobac"/>
</dbReference>
<dbReference type="SUPFAM" id="SSF88946">
    <property type="entry name" value="Sigma2 domain of RNA polymerase sigma factors"/>
    <property type="match status" value="1"/>
</dbReference>
<dbReference type="Pfam" id="PF08281">
    <property type="entry name" value="Sigma70_r4_2"/>
    <property type="match status" value="1"/>
</dbReference>
<dbReference type="InterPro" id="IPR014284">
    <property type="entry name" value="RNA_pol_sigma-70_dom"/>
</dbReference>
<evidence type="ECO:0000259" key="6">
    <source>
        <dbReference type="Pfam" id="PF04542"/>
    </source>
</evidence>
<dbReference type="InterPro" id="IPR013249">
    <property type="entry name" value="RNA_pol_sigma70_r4_t2"/>
</dbReference>
<dbReference type="Proteomes" id="UP000749040">
    <property type="component" value="Unassembled WGS sequence"/>
</dbReference>
<keyword evidence="5" id="KW-0804">Transcription</keyword>
<dbReference type="SUPFAM" id="SSF88659">
    <property type="entry name" value="Sigma3 and sigma4 domains of RNA polymerase sigma factors"/>
    <property type="match status" value="1"/>
</dbReference>
<evidence type="ECO:0000256" key="3">
    <source>
        <dbReference type="ARBA" id="ARBA00023015"/>
    </source>
</evidence>
<dbReference type="InterPro" id="IPR037401">
    <property type="entry name" value="SnoaL-like"/>
</dbReference>
<dbReference type="NCBIfam" id="NF006089">
    <property type="entry name" value="PRK08241.1"/>
    <property type="match status" value="1"/>
</dbReference>
<dbReference type="Gene3D" id="1.10.1740.10">
    <property type="match status" value="1"/>
</dbReference>
<gene>
    <name evidence="9" type="ORF">ITX44_29400</name>
</gene>
<evidence type="ECO:0000259" key="7">
    <source>
        <dbReference type="Pfam" id="PF08281"/>
    </source>
</evidence>
<keyword evidence="10" id="KW-1185">Reference proteome</keyword>
<dbReference type="Pfam" id="PF12680">
    <property type="entry name" value="SnoaL_2"/>
    <property type="match status" value="1"/>
</dbReference>
<accession>A0ABS2U0P1</accession>
<dbReference type="InterPro" id="IPR032710">
    <property type="entry name" value="NTF2-like_dom_sf"/>
</dbReference>
<dbReference type="InterPro" id="IPR013325">
    <property type="entry name" value="RNA_pol_sigma_r2"/>
</dbReference>
<dbReference type="NCBIfam" id="TIGR02960">
    <property type="entry name" value="SigX5"/>
    <property type="match status" value="1"/>
</dbReference>
<evidence type="ECO:0000256" key="2">
    <source>
        <dbReference type="ARBA" id="ARBA00011344"/>
    </source>
</evidence>
<dbReference type="Gene3D" id="1.10.10.10">
    <property type="entry name" value="Winged helix-like DNA-binding domain superfamily/Winged helix DNA-binding domain"/>
    <property type="match status" value="1"/>
</dbReference>
<protein>
    <submittedName>
        <fullName evidence="9">Sigma-70 family RNA polymerase sigma factor</fullName>
    </submittedName>
</protein>
<keyword evidence="3" id="KW-0805">Transcription regulation</keyword>
<name>A0ABS2U0P1_9ACTN</name>
<dbReference type="PANTHER" id="PTHR30173:SF36">
    <property type="entry name" value="ECF RNA POLYMERASE SIGMA FACTOR SIGJ"/>
    <property type="match status" value="1"/>
</dbReference>
<dbReference type="EMBL" id="JADKYB010000019">
    <property type="protein sequence ID" value="MBM9508597.1"/>
    <property type="molecule type" value="Genomic_DNA"/>
</dbReference>
<dbReference type="PANTHER" id="PTHR30173">
    <property type="entry name" value="SIGMA 19 FACTOR"/>
    <property type="match status" value="1"/>
</dbReference>
<dbReference type="CDD" id="cd06171">
    <property type="entry name" value="Sigma70_r4"/>
    <property type="match status" value="1"/>
</dbReference>
<organism evidence="9 10">
    <name type="scientific">Actinacidiphila acididurans</name>
    <dbReference type="NCBI Taxonomy" id="2784346"/>
    <lineage>
        <taxon>Bacteria</taxon>
        <taxon>Bacillati</taxon>
        <taxon>Actinomycetota</taxon>
        <taxon>Actinomycetes</taxon>
        <taxon>Kitasatosporales</taxon>
        <taxon>Streptomycetaceae</taxon>
        <taxon>Actinacidiphila</taxon>
    </lineage>
</organism>